<dbReference type="Gramene" id="OGLUM03G10470.1">
    <property type="protein sequence ID" value="OGLUM03G10470.1"/>
    <property type="gene ID" value="OGLUM03G10470"/>
</dbReference>
<dbReference type="Proteomes" id="UP000026961">
    <property type="component" value="Chromosome 3"/>
</dbReference>
<evidence type="ECO:0000313" key="2">
    <source>
        <dbReference type="Proteomes" id="UP000026961"/>
    </source>
</evidence>
<proteinExistence type="predicted"/>
<organism evidence="1">
    <name type="scientific">Oryza glumipatula</name>
    <dbReference type="NCBI Taxonomy" id="40148"/>
    <lineage>
        <taxon>Eukaryota</taxon>
        <taxon>Viridiplantae</taxon>
        <taxon>Streptophyta</taxon>
        <taxon>Embryophyta</taxon>
        <taxon>Tracheophyta</taxon>
        <taxon>Spermatophyta</taxon>
        <taxon>Magnoliopsida</taxon>
        <taxon>Liliopsida</taxon>
        <taxon>Poales</taxon>
        <taxon>Poaceae</taxon>
        <taxon>BOP clade</taxon>
        <taxon>Oryzoideae</taxon>
        <taxon>Oryzeae</taxon>
        <taxon>Oryzinae</taxon>
        <taxon>Oryza</taxon>
    </lineage>
</organism>
<name>A0A0D9Z4P1_9ORYZ</name>
<keyword evidence="2" id="KW-1185">Reference proteome</keyword>
<sequence length="74" mass="8856">MAWGKTDREGCKWRRPTLIPVYRLPAECRFLSSATPSLCGKKNNQQQCCRLRKEREKRLIKWVFEGSYLEMETF</sequence>
<accession>A0A0D9Z4P1</accession>
<reference evidence="1" key="1">
    <citation type="submission" date="2015-04" db="UniProtKB">
        <authorList>
            <consortium name="EnsemblPlants"/>
        </authorList>
    </citation>
    <scope>IDENTIFICATION</scope>
</reference>
<dbReference type="AlphaFoldDB" id="A0A0D9Z4P1"/>
<dbReference type="HOGENOM" id="CLU_2691761_0_0_1"/>
<protein>
    <submittedName>
        <fullName evidence="1">Uncharacterized protein</fullName>
    </submittedName>
</protein>
<evidence type="ECO:0000313" key="1">
    <source>
        <dbReference type="EnsemblPlants" id="OGLUM03G10470.1"/>
    </source>
</evidence>
<reference evidence="1" key="2">
    <citation type="submission" date="2018-05" db="EMBL/GenBank/DDBJ databases">
        <title>OgluRS3 (Oryza glumaepatula Reference Sequence Version 3).</title>
        <authorList>
            <person name="Zhang J."/>
            <person name="Kudrna D."/>
            <person name="Lee S."/>
            <person name="Talag J."/>
            <person name="Welchert J."/>
            <person name="Wing R.A."/>
        </authorList>
    </citation>
    <scope>NUCLEOTIDE SEQUENCE [LARGE SCALE GENOMIC DNA]</scope>
</reference>
<dbReference type="EnsemblPlants" id="OGLUM03G10470.1">
    <property type="protein sequence ID" value="OGLUM03G10470.1"/>
    <property type="gene ID" value="OGLUM03G10470"/>
</dbReference>